<dbReference type="SMART" id="SM00327">
    <property type="entry name" value="VWA"/>
    <property type="match status" value="1"/>
</dbReference>
<organism evidence="3 4">
    <name type="scientific">Seminavis robusta</name>
    <dbReference type="NCBI Taxonomy" id="568900"/>
    <lineage>
        <taxon>Eukaryota</taxon>
        <taxon>Sar</taxon>
        <taxon>Stramenopiles</taxon>
        <taxon>Ochrophyta</taxon>
        <taxon>Bacillariophyta</taxon>
        <taxon>Bacillariophyceae</taxon>
        <taxon>Bacillariophycidae</taxon>
        <taxon>Naviculales</taxon>
        <taxon>Naviculaceae</taxon>
        <taxon>Seminavis</taxon>
    </lineage>
</organism>
<feature type="region of interest" description="Disordered" evidence="1">
    <location>
        <begin position="507"/>
        <end position="551"/>
    </location>
</feature>
<dbReference type="PROSITE" id="PS50234">
    <property type="entry name" value="VWFA"/>
    <property type="match status" value="1"/>
</dbReference>
<sequence length="551" mass="59515">MRTDASFATATDSTTAAETGTVASMDFSFVNVNTPTLHVTTSPRHESIGLGAGLTQTQVCVNMKARELPDDDEQRAPIDLIVGLDVSGSMNNGKLELCKKTLLMLLRVLYPKDRFGLICFAENAKIEVPVQRMTEANKARCVEKVRALRTRGCTNMSAAVGLVCEEMRQIDIPNEVQTVFFLTDGHANAGISKADALVDFTKNCFTHESMTLQGTEGADDQPSGSRFRFRRPSQPKNVQEDAKPAAVMMDTDAKPRSPITLCTFGYGSDHDADLLRNMSDVVPGGSYYFVENDSNVGAAFGDALGGVLSVVAQNVVVSLTVPPEAKAKGVEIVDVHHESKVKRENGSYTVVVGDFYAEESRDVLFEVKLANSNGTNDRIHHVGVAVSYTDTLLKAPAKAHPTACLISRPLGTDMSLPNPHVEVNLTRLNATKAMAQANSLAQARNWDGARACLQRAKGEVKAAWASAPSRHREDLASLEADFVHLEGGFSSAAMYEAQGSKMVSNMRSSHVKQRAMRSSVGSSWDRGSAPRPAAYQSKKKCAMQSKFSSSS</sequence>
<keyword evidence="4" id="KW-1185">Reference proteome</keyword>
<reference evidence="3" key="1">
    <citation type="submission" date="2020-06" db="EMBL/GenBank/DDBJ databases">
        <authorList>
            <consortium name="Plant Systems Biology data submission"/>
        </authorList>
    </citation>
    <scope>NUCLEOTIDE SEQUENCE</scope>
    <source>
        <strain evidence="3">D6</strain>
    </source>
</reference>
<dbReference type="InterPro" id="IPR036465">
    <property type="entry name" value="vWFA_dom_sf"/>
</dbReference>
<evidence type="ECO:0000256" key="1">
    <source>
        <dbReference type="SAM" id="MobiDB-lite"/>
    </source>
</evidence>
<dbReference type="AlphaFoldDB" id="A0A9N8EDB7"/>
<dbReference type="Gene3D" id="3.40.50.410">
    <property type="entry name" value="von Willebrand factor, type A domain"/>
    <property type="match status" value="1"/>
</dbReference>
<feature type="region of interest" description="Disordered" evidence="1">
    <location>
        <begin position="212"/>
        <end position="245"/>
    </location>
</feature>
<accession>A0A9N8EDB7</accession>
<dbReference type="SUPFAM" id="SSF53300">
    <property type="entry name" value="vWA-like"/>
    <property type="match status" value="1"/>
</dbReference>
<evidence type="ECO:0000259" key="2">
    <source>
        <dbReference type="PROSITE" id="PS50234"/>
    </source>
</evidence>
<dbReference type="InterPro" id="IPR051266">
    <property type="entry name" value="CLCR"/>
</dbReference>
<feature type="domain" description="VWFA" evidence="2">
    <location>
        <begin position="79"/>
        <end position="311"/>
    </location>
</feature>
<dbReference type="InterPro" id="IPR002035">
    <property type="entry name" value="VWF_A"/>
</dbReference>
<gene>
    <name evidence="3" type="ORF">SEMRO_1010_G230890.1</name>
</gene>
<dbReference type="Proteomes" id="UP001153069">
    <property type="component" value="Unassembled WGS sequence"/>
</dbReference>
<protein>
    <submittedName>
        <fullName evidence="3">von Willebrand factor type A domain containing protein</fullName>
    </submittedName>
</protein>
<dbReference type="OrthoDB" id="299997at2759"/>
<dbReference type="Pfam" id="PF13519">
    <property type="entry name" value="VWA_2"/>
    <property type="match status" value="1"/>
</dbReference>
<name>A0A9N8EDB7_9STRA</name>
<dbReference type="PANTHER" id="PTHR10579">
    <property type="entry name" value="CALCIUM-ACTIVATED CHLORIDE CHANNEL REGULATOR"/>
    <property type="match status" value="1"/>
</dbReference>
<proteinExistence type="predicted"/>
<evidence type="ECO:0000313" key="4">
    <source>
        <dbReference type="Proteomes" id="UP001153069"/>
    </source>
</evidence>
<comment type="caution">
    <text evidence="3">The sequence shown here is derived from an EMBL/GenBank/DDBJ whole genome shotgun (WGS) entry which is preliminary data.</text>
</comment>
<dbReference type="EMBL" id="CAICTM010001008">
    <property type="protein sequence ID" value="CAB9519352.1"/>
    <property type="molecule type" value="Genomic_DNA"/>
</dbReference>
<dbReference type="PANTHER" id="PTHR10579:SF43">
    <property type="entry name" value="ZINC FINGER (C3HC4-TYPE RING FINGER) FAMILY PROTEIN"/>
    <property type="match status" value="1"/>
</dbReference>
<evidence type="ECO:0000313" key="3">
    <source>
        <dbReference type="EMBL" id="CAB9519352.1"/>
    </source>
</evidence>